<keyword evidence="3" id="KW-1185">Reference proteome</keyword>
<name>A0ABU9IJL4_9FLAO</name>
<feature type="transmembrane region" description="Helical" evidence="1">
    <location>
        <begin position="313"/>
        <end position="330"/>
    </location>
</feature>
<gene>
    <name evidence="2" type="ORF">AAEO57_02495</name>
</gene>
<evidence type="ECO:0000313" key="2">
    <source>
        <dbReference type="EMBL" id="MEL1252633.1"/>
    </source>
</evidence>
<feature type="transmembrane region" description="Helical" evidence="1">
    <location>
        <begin position="228"/>
        <end position="247"/>
    </location>
</feature>
<feature type="transmembrane region" description="Helical" evidence="1">
    <location>
        <begin position="337"/>
        <end position="354"/>
    </location>
</feature>
<proteinExistence type="predicted"/>
<organism evidence="2 3">
    <name type="scientific">Flavobacterium calami</name>
    <dbReference type="NCBI Taxonomy" id="3139144"/>
    <lineage>
        <taxon>Bacteria</taxon>
        <taxon>Pseudomonadati</taxon>
        <taxon>Bacteroidota</taxon>
        <taxon>Flavobacteriia</taxon>
        <taxon>Flavobacteriales</taxon>
        <taxon>Flavobacteriaceae</taxon>
        <taxon>Flavobacterium</taxon>
    </lineage>
</organism>
<evidence type="ECO:0000256" key="1">
    <source>
        <dbReference type="SAM" id="Phobius"/>
    </source>
</evidence>
<feature type="transmembrane region" description="Helical" evidence="1">
    <location>
        <begin position="6"/>
        <end position="24"/>
    </location>
</feature>
<dbReference type="EMBL" id="JBBYHS010000002">
    <property type="protein sequence ID" value="MEL1252633.1"/>
    <property type="molecule type" value="Genomic_DNA"/>
</dbReference>
<feature type="transmembrane region" description="Helical" evidence="1">
    <location>
        <begin position="173"/>
        <end position="193"/>
    </location>
</feature>
<sequence>MINSVPYLIFVFFYVLLFTYSIFIQTDKYDLFKIRVFCIVLCVLFLGCRGFIGWDWYNYFVTFDEVPRITSKELWGYFGNTLMEPGFILYCSVIKFFTNNYHVLTLVNTLIDLVFLNWFLKKYLPPKYYAFGFTAYFFFGGFYFETDLLRNARSFFIFLFSIKYIEEKKTGSYYLLNLLGLFFHLSSIIYLFVYKVLNFNIKRSVFIVIVILGNILFLFRIEFVKPIILFVANLIGGRLTYLANVYFTEDVQSYGFSIGFVERNLVALMVLIYFNEIKSYNKAYNIFINSYFIYFILFFFFSEVSVLSIRFGLLFYFSYWILIPIIFDLIKSRLFKSVYLTFVISFFFLKMFGMTREINYSYENILIDNSDYYRKKVDFEEFLNKNNDKKN</sequence>
<feature type="transmembrane region" description="Helical" evidence="1">
    <location>
        <begin position="253"/>
        <end position="274"/>
    </location>
</feature>
<feature type="transmembrane region" description="Helical" evidence="1">
    <location>
        <begin position="101"/>
        <end position="120"/>
    </location>
</feature>
<keyword evidence="1" id="KW-0472">Membrane</keyword>
<feature type="transmembrane region" description="Helical" evidence="1">
    <location>
        <begin position="126"/>
        <end position="144"/>
    </location>
</feature>
<feature type="transmembrane region" description="Helical" evidence="1">
    <location>
        <begin position="205"/>
        <end position="221"/>
    </location>
</feature>
<evidence type="ECO:0000313" key="3">
    <source>
        <dbReference type="Proteomes" id="UP001485226"/>
    </source>
</evidence>
<dbReference type="InterPro" id="IPR049458">
    <property type="entry name" value="EpsG-like"/>
</dbReference>
<feature type="transmembrane region" description="Helical" evidence="1">
    <location>
        <begin position="74"/>
        <end position="94"/>
    </location>
</feature>
<keyword evidence="1" id="KW-1133">Transmembrane helix</keyword>
<dbReference type="RefSeq" id="WP_341689199.1">
    <property type="nucleotide sequence ID" value="NZ_JBBYHS010000002.1"/>
</dbReference>
<reference evidence="2 3" key="1">
    <citation type="submission" date="2024-04" db="EMBL/GenBank/DDBJ databases">
        <title>Flavobacterium sp. DGU38 16S ribosomal RNA gene Genome sequencing and assembly.</title>
        <authorList>
            <person name="Park S."/>
        </authorList>
    </citation>
    <scope>NUCLEOTIDE SEQUENCE [LARGE SCALE GENOMIC DNA]</scope>
    <source>
        <strain evidence="2 3">DGU38</strain>
    </source>
</reference>
<feature type="transmembrane region" description="Helical" evidence="1">
    <location>
        <begin position="286"/>
        <end position="307"/>
    </location>
</feature>
<accession>A0ABU9IJL4</accession>
<feature type="transmembrane region" description="Helical" evidence="1">
    <location>
        <begin position="36"/>
        <end position="54"/>
    </location>
</feature>
<comment type="caution">
    <text evidence="2">The sequence shown here is derived from an EMBL/GenBank/DDBJ whole genome shotgun (WGS) entry which is preliminary data.</text>
</comment>
<dbReference type="Proteomes" id="UP001485226">
    <property type="component" value="Unassembled WGS sequence"/>
</dbReference>
<keyword evidence="1" id="KW-0812">Transmembrane</keyword>
<dbReference type="Pfam" id="PF14897">
    <property type="entry name" value="EpsG"/>
    <property type="match status" value="1"/>
</dbReference>
<protein>
    <submittedName>
        <fullName evidence="2">EpsG family protein</fullName>
    </submittedName>
</protein>